<dbReference type="EMBL" id="JAUJYO010000003">
    <property type="protein sequence ID" value="KAK1321749.1"/>
    <property type="molecule type" value="Genomic_DNA"/>
</dbReference>
<keyword evidence="3" id="KW-1185">Reference proteome</keyword>
<gene>
    <name evidence="2" type="ORF">QJS10_CPA03g01928</name>
</gene>
<feature type="region of interest" description="Disordered" evidence="1">
    <location>
        <begin position="1"/>
        <end position="69"/>
    </location>
</feature>
<feature type="compositionally biased region" description="Basic and acidic residues" evidence="1">
    <location>
        <begin position="1"/>
        <end position="37"/>
    </location>
</feature>
<evidence type="ECO:0000313" key="3">
    <source>
        <dbReference type="Proteomes" id="UP001180020"/>
    </source>
</evidence>
<evidence type="ECO:0000256" key="1">
    <source>
        <dbReference type="SAM" id="MobiDB-lite"/>
    </source>
</evidence>
<organism evidence="2 3">
    <name type="scientific">Acorus calamus</name>
    <name type="common">Sweet flag</name>
    <dbReference type="NCBI Taxonomy" id="4465"/>
    <lineage>
        <taxon>Eukaryota</taxon>
        <taxon>Viridiplantae</taxon>
        <taxon>Streptophyta</taxon>
        <taxon>Embryophyta</taxon>
        <taxon>Tracheophyta</taxon>
        <taxon>Spermatophyta</taxon>
        <taxon>Magnoliopsida</taxon>
        <taxon>Liliopsida</taxon>
        <taxon>Acoraceae</taxon>
        <taxon>Acorus</taxon>
    </lineage>
</organism>
<sequence>MGLTKKEERGEGQGGGETREGAKGRRVGETREEKGAGDCEGQPSGGQQSDSLEESDSIALGVSGFIEAS</sequence>
<proteinExistence type="predicted"/>
<evidence type="ECO:0000313" key="2">
    <source>
        <dbReference type="EMBL" id="KAK1321749.1"/>
    </source>
</evidence>
<name>A0AAV9F986_ACOCL</name>
<dbReference type="Proteomes" id="UP001180020">
    <property type="component" value="Unassembled WGS sequence"/>
</dbReference>
<comment type="caution">
    <text evidence="2">The sequence shown here is derived from an EMBL/GenBank/DDBJ whole genome shotgun (WGS) entry which is preliminary data.</text>
</comment>
<dbReference type="AlphaFoldDB" id="A0AAV9F986"/>
<protein>
    <submittedName>
        <fullName evidence="2">Uncharacterized protein</fullName>
    </submittedName>
</protein>
<reference evidence="2" key="2">
    <citation type="submission" date="2023-06" db="EMBL/GenBank/DDBJ databases">
        <authorList>
            <person name="Ma L."/>
            <person name="Liu K.-W."/>
            <person name="Li Z."/>
            <person name="Hsiao Y.-Y."/>
            <person name="Qi Y."/>
            <person name="Fu T."/>
            <person name="Tang G."/>
            <person name="Zhang D."/>
            <person name="Sun W.-H."/>
            <person name="Liu D.-K."/>
            <person name="Li Y."/>
            <person name="Chen G.-Z."/>
            <person name="Liu X.-D."/>
            <person name="Liao X.-Y."/>
            <person name="Jiang Y.-T."/>
            <person name="Yu X."/>
            <person name="Hao Y."/>
            <person name="Huang J."/>
            <person name="Zhao X.-W."/>
            <person name="Ke S."/>
            <person name="Chen Y.-Y."/>
            <person name="Wu W.-L."/>
            <person name="Hsu J.-L."/>
            <person name="Lin Y.-F."/>
            <person name="Huang M.-D."/>
            <person name="Li C.-Y."/>
            <person name="Huang L."/>
            <person name="Wang Z.-W."/>
            <person name="Zhao X."/>
            <person name="Zhong W.-Y."/>
            <person name="Peng D.-H."/>
            <person name="Ahmad S."/>
            <person name="Lan S."/>
            <person name="Zhang J.-S."/>
            <person name="Tsai W.-C."/>
            <person name="Van De Peer Y."/>
            <person name="Liu Z.-J."/>
        </authorList>
    </citation>
    <scope>NUCLEOTIDE SEQUENCE</scope>
    <source>
        <strain evidence="2">CP</strain>
        <tissue evidence="2">Leaves</tissue>
    </source>
</reference>
<accession>A0AAV9F986</accession>
<reference evidence="2" key="1">
    <citation type="journal article" date="2023" name="Nat. Commun.">
        <title>Diploid and tetraploid genomes of Acorus and the evolution of monocots.</title>
        <authorList>
            <person name="Ma L."/>
            <person name="Liu K.W."/>
            <person name="Li Z."/>
            <person name="Hsiao Y.Y."/>
            <person name="Qi Y."/>
            <person name="Fu T."/>
            <person name="Tang G.D."/>
            <person name="Zhang D."/>
            <person name="Sun W.H."/>
            <person name="Liu D.K."/>
            <person name="Li Y."/>
            <person name="Chen G.Z."/>
            <person name="Liu X.D."/>
            <person name="Liao X.Y."/>
            <person name="Jiang Y.T."/>
            <person name="Yu X."/>
            <person name="Hao Y."/>
            <person name="Huang J."/>
            <person name="Zhao X.W."/>
            <person name="Ke S."/>
            <person name="Chen Y.Y."/>
            <person name="Wu W.L."/>
            <person name="Hsu J.L."/>
            <person name="Lin Y.F."/>
            <person name="Huang M.D."/>
            <person name="Li C.Y."/>
            <person name="Huang L."/>
            <person name="Wang Z.W."/>
            <person name="Zhao X."/>
            <person name="Zhong W.Y."/>
            <person name="Peng D.H."/>
            <person name="Ahmad S."/>
            <person name="Lan S."/>
            <person name="Zhang J.S."/>
            <person name="Tsai W.C."/>
            <person name="Van de Peer Y."/>
            <person name="Liu Z.J."/>
        </authorList>
    </citation>
    <scope>NUCLEOTIDE SEQUENCE</scope>
    <source>
        <strain evidence="2">CP</strain>
    </source>
</reference>